<evidence type="ECO:0000256" key="6">
    <source>
        <dbReference type="ARBA" id="ARBA00023136"/>
    </source>
</evidence>
<evidence type="ECO:0000313" key="9">
    <source>
        <dbReference type="Proteomes" id="UP000241762"/>
    </source>
</evidence>
<dbReference type="KEGG" id="ptc:phytr_3900"/>
<dbReference type="GO" id="GO:0015078">
    <property type="term" value="F:proton transmembrane transporter activity"/>
    <property type="evidence" value="ECO:0007669"/>
    <property type="project" value="InterPro"/>
</dbReference>
<dbReference type="Pfam" id="PF05405">
    <property type="entry name" value="Mt_ATP-synt_B"/>
    <property type="match status" value="1"/>
</dbReference>
<keyword evidence="9" id="KW-1185">Reference proteome</keyword>
<keyword evidence="3" id="KW-0138">CF(0)</keyword>
<dbReference type="GO" id="GO:0015986">
    <property type="term" value="P:proton motive force-driven ATP synthesis"/>
    <property type="evidence" value="ECO:0007669"/>
    <property type="project" value="InterPro"/>
</dbReference>
<feature type="transmembrane region" description="Helical" evidence="7">
    <location>
        <begin position="6"/>
        <end position="21"/>
    </location>
</feature>
<evidence type="ECO:0000256" key="3">
    <source>
        <dbReference type="ARBA" id="ARBA00022547"/>
    </source>
</evidence>
<evidence type="ECO:0000256" key="4">
    <source>
        <dbReference type="ARBA" id="ARBA00022781"/>
    </source>
</evidence>
<evidence type="ECO:0000256" key="2">
    <source>
        <dbReference type="ARBA" id="ARBA00022448"/>
    </source>
</evidence>
<sequence length="147" mass="17098">MILDEHFYVALCFFVVLGLLYKKTKVFLNQFLEDQIAHITLRVTEAQDLKNQAVEALQDARSNLTEILLVKEKKINQARVEASGYFEAHRSQVDANIAIMRAEQDRYFANLQEEFLRKNKLKVLDLASKQIIQEVQDKKISFEATLH</sequence>
<evidence type="ECO:0000256" key="7">
    <source>
        <dbReference type="SAM" id="Phobius"/>
    </source>
</evidence>
<evidence type="ECO:0000256" key="5">
    <source>
        <dbReference type="ARBA" id="ARBA00023065"/>
    </source>
</evidence>
<keyword evidence="4" id="KW-0375">Hydrogen ion transport</keyword>
<evidence type="ECO:0000313" key="8">
    <source>
        <dbReference type="EMBL" id="AVP87341.1"/>
    </source>
</evidence>
<comment type="subcellular location">
    <subcellularLocation>
        <location evidence="1">Membrane</location>
    </subcellularLocation>
</comment>
<dbReference type="GO" id="GO:0045259">
    <property type="term" value="C:proton-transporting ATP synthase complex"/>
    <property type="evidence" value="ECO:0007669"/>
    <property type="project" value="UniProtKB-KW"/>
</dbReference>
<keyword evidence="2" id="KW-0813">Transport</keyword>
<reference evidence="8 9" key="1">
    <citation type="submission" date="2018-03" db="EMBL/GenBank/DDBJ databases">
        <title>A gene transfer event suggests a long-term partnership between eustigmatophyte algae and a novel lineage of endosymbiotic bacteria.</title>
        <authorList>
            <person name="Yurchenko T."/>
            <person name="Sevcikova T."/>
            <person name="Pribyl P."/>
            <person name="El Karkouri K."/>
            <person name="Klimes V."/>
            <person name="Amaral R."/>
            <person name="Zbrankova V."/>
            <person name="Kim E."/>
            <person name="Raoult D."/>
            <person name="Santos L.M.A."/>
            <person name="Elias M."/>
        </authorList>
    </citation>
    <scope>NUCLEOTIDE SEQUENCE [LARGE SCALE GENOMIC DNA]</scope>
    <source>
        <strain evidence="8">CCALA 838</strain>
    </source>
</reference>
<dbReference type="InterPro" id="IPR008688">
    <property type="entry name" value="ATP_synth_Bsub_B/MI25"/>
</dbReference>
<evidence type="ECO:0000256" key="1">
    <source>
        <dbReference type="ARBA" id="ARBA00004370"/>
    </source>
</evidence>
<name>A0A2P1P7V3_9RICK</name>
<gene>
    <name evidence="8" type="ORF">phytr_3900</name>
</gene>
<dbReference type="Proteomes" id="UP000241762">
    <property type="component" value="Chromosome"/>
</dbReference>
<keyword evidence="7" id="KW-0812">Transmembrane</keyword>
<proteinExistence type="predicted"/>
<accession>A0A2P1P7V3</accession>
<keyword evidence="6 7" id="KW-0472">Membrane</keyword>
<protein>
    <submittedName>
        <fullName evidence="8">Uncharacterized protein</fullName>
    </submittedName>
</protein>
<dbReference type="AlphaFoldDB" id="A0A2P1P7V3"/>
<keyword evidence="5" id="KW-0406">Ion transport</keyword>
<organism evidence="8 9">
    <name type="scientific">Candidatus Phycorickettsia trachydisci</name>
    <dbReference type="NCBI Taxonomy" id="2115978"/>
    <lineage>
        <taxon>Bacteria</taxon>
        <taxon>Pseudomonadati</taxon>
        <taxon>Pseudomonadota</taxon>
        <taxon>Alphaproteobacteria</taxon>
        <taxon>Rickettsiales</taxon>
        <taxon>Rickettsiaceae</taxon>
        <taxon>Candidatus Phycorickettsia</taxon>
    </lineage>
</organism>
<keyword evidence="7" id="KW-1133">Transmembrane helix</keyword>
<dbReference type="EMBL" id="CP027845">
    <property type="protein sequence ID" value="AVP87341.1"/>
    <property type="molecule type" value="Genomic_DNA"/>
</dbReference>
<dbReference type="RefSeq" id="WP_106874207.1">
    <property type="nucleotide sequence ID" value="NZ_CP027845.1"/>
</dbReference>